<keyword evidence="3" id="KW-1185">Reference proteome</keyword>
<name>A0A6I8M993_9PSEU</name>
<dbReference type="Proteomes" id="UP000399805">
    <property type="component" value="Unassembled WGS sequence"/>
</dbReference>
<dbReference type="PANTHER" id="PTHR43162:SF1">
    <property type="entry name" value="PRESTALK A DIFFERENTIATION PROTEIN A"/>
    <property type="match status" value="1"/>
</dbReference>
<dbReference type="InterPro" id="IPR016040">
    <property type="entry name" value="NAD(P)-bd_dom"/>
</dbReference>
<evidence type="ECO:0000313" key="3">
    <source>
        <dbReference type="Proteomes" id="UP000399805"/>
    </source>
</evidence>
<protein>
    <submittedName>
        <fullName evidence="2">Oxidoreductase</fullName>
    </submittedName>
</protein>
<dbReference type="RefSeq" id="WP_155549119.1">
    <property type="nucleotide sequence ID" value="NZ_CABVGP010000003.1"/>
</dbReference>
<reference evidence="2 3" key="1">
    <citation type="submission" date="2019-09" db="EMBL/GenBank/DDBJ databases">
        <authorList>
            <person name="Leyn A S."/>
        </authorList>
    </citation>
    <scope>NUCLEOTIDE SEQUENCE [LARGE SCALE GENOMIC DNA]</scope>
    <source>
        <strain evidence="2">AA231_1</strain>
    </source>
</reference>
<proteinExistence type="predicted"/>
<sequence>MIFVLGATGKIGRALVPALLDAGAAVRALTRDPAKARIDPRAEVVRADLDTADLPALFDGADRVFVLTQGHSADREAAVARAAASAGTTHLVKLSTTGVHFGQKDPITRAHAEAEQAIREAGPAWTILRPGAFMDNRFAWRETIRDENAVYVPEGDSASALIHVRDIAAVATLALTTSEHEGATYELTGGEALTTERQVAILADALGRPVQYVEEPESAARERMMRKYGWPAEAVDGFFALKRESAEREHVVFDTVDRVLGRPPLTFADWARENAAAFPYHYRG</sequence>
<dbReference type="PANTHER" id="PTHR43162">
    <property type="match status" value="1"/>
</dbReference>
<gene>
    <name evidence="2" type="ORF">AA23TX_09388</name>
</gene>
<dbReference type="EMBL" id="CABVGP010000003">
    <property type="protein sequence ID" value="VVJ24522.1"/>
    <property type="molecule type" value="Genomic_DNA"/>
</dbReference>
<dbReference type="InterPro" id="IPR036291">
    <property type="entry name" value="NAD(P)-bd_dom_sf"/>
</dbReference>
<dbReference type="Pfam" id="PF13460">
    <property type="entry name" value="NAD_binding_10"/>
    <property type="match status" value="1"/>
</dbReference>
<dbReference type="InterPro" id="IPR051604">
    <property type="entry name" value="Ergot_Alk_Oxidoreductase"/>
</dbReference>
<organism evidence="2 3">
    <name type="scientific">Amycolatopsis camponoti</name>
    <dbReference type="NCBI Taxonomy" id="2606593"/>
    <lineage>
        <taxon>Bacteria</taxon>
        <taxon>Bacillati</taxon>
        <taxon>Actinomycetota</taxon>
        <taxon>Actinomycetes</taxon>
        <taxon>Pseudonocardiales</taxon>
        <taxon>Pseudonocardiaceae</taxon>
        <taxon>Amycolatopsis</taxon>
    </lineage>
</organism>
<evidence type="ECO:0000313" key="2">
    <source>
        <dbReference type="EMBL" id="VVJ24522.1"/>
    </source>
</evidence>
<evidence type="ECO:0000259" key="1">
    <source>
        <dbReference type="Pfam" id="PF13460"/>
    </source>
</evidence>
<dbReference type="SUPFAM" id="SSF51735">
    <property type="entry name" value="NAD(P)-binding Rossmann-fold domains"/>
    <property type="match status" value="1"/>
</dbReference>
<feature type="domain" description="NAD(P)-binding" evidence="1">
    <location>
        <begin position="6"/>
        <end position="176"/>
    </location>
</feature>
<dbReference type="Gene3D" id="3.40.50.720">
    <property type="entry name" value="NAD(P)-binding Rossmann-like Domain"/>
    <property type="match status" value="1"/>
</dbReference>
<accession>A0A6I8M993</accession>
<dbReference type="AlphaFoldDB" id="A0A6I8M993"/>